<evidence type="ECO:0000313" key="6">
    <source>
        <dbReference type="Proteomes" id="UP001327560"/>
    </source>
</evidence>
<name>A0AAQ3K9P6_9LILI</name>
<comment type="similarity">
    <text evidence="1">Belongs to the glycosyl hydrolases 36 family.</text>
</comment>
<dbReference type="Pfam" id="PF05691">
    <property type="entry name" value="Raffinose_syn"/>
    <property type="match status" value="1"/>
</dbReference>
<sequence>MTVSPSAPCISYGDLVVRGRTVLANVPATLVVNPLASGSAPSSSAFIGVTAEAPNSRHVLPLGMLAELRWLCLFRFKIWWMIPRMGSRGSDIPMETQVLLLEAKEEASMEEKMDGSAPSTNTFYVLFLAVLDGLFRASFQGGSANELQVCLESGDPDVKTKEASEAVFVNSGTDPFELFKDSIKILSMHKKTFGPIEQKKKPEHLDWFGWCTWDAFYTDVNPNGIREGLQSLSEGGTPPRFLIVDDGWQEGLNEFNKELKPPIEGTQFATRLNEIRENERFLGLSEFIRSIREKYKLKSVYLWHALAGCWGGVNTSSHAMQKYLPRFTYPVPSIGDTANIRDIAMDSLEKYGVGLIHPEKIYEFYNDLHTYLSNHGVDGVKVDVQSVLESLGAGMDGRVALTTKYQKALEESVSRNFELDNLICCMCHNTESIYSSGKSAVARASEDFMPAKPELQTVHIASVAYNSLLLGEIFVPDWDMFQSDHETADFHGAARAVGGCGVYVSDKPGKHNFDLLRRLVLPDGSVLRAKFPGRPTRDCLFDDPIMDGRSLLKIWNMNKFSGVLGVFNCQGMGNWPMKEEQHASLPNPVQISGKVSPSNIEYLEELAGENWTGDCAVYAFNSGTLSRLQKTETTDVSLSSLQYEIFIVSPIKFAAIGLVNMYNSGGAIEELGSKVSASGCVIEMQVRSPGRFGAYSSMRPEHCSVEDSEVDFTYEPGNGLLTFYVSDKSKFSKVQITYP</sequence>
<dbReference type="Gene3D" id="3.20.20.70">
    <property type="entry name" value="Aldolase class I"/>
    <property type="match status" value="1"/>
</dbReference>
<dbReference type="InterPro" id="IPR013785">
    <property type="entry name" value="Aldolase_TIM"/>
</dbReference>
<evidence type="ECO:0000256" key="1">
    <source>
        <dbReference type="ARBA" id="ARBA00007240"/>
    </source>
</evidence>
<evidence type="ECO:0000313" key="5">
    <source>
        <dbReference type="EMBL" id="WOL02447.1"/>
    </source>
</evidence>
<dbReference type="AlphaFoldDB" id="A0AAQ3K9P6"/>
<dbReference type="Proteomes" id="UP001327560">
    <property type="component" value="Chromosome 3"/>
</dbReference>
<dbReference type="InterPro" id="IPR008811">
    <property type="entry name" value="Glycosyl_hydrolases_36"/>
</dbReference>
<keyword evidence="5" id="KW-0328">Glycosyltransferase</keyword>
<protein>
    <recommendedName>
        <fullName evidence="2">galactinol--sucrose galactosyltransferase</fullName>
        <ecNumber evidence="2">2.4.1.82</ecNumber>
    </recommendedName>
</protein>
<keyword evidence="6" id="KW-1185">Reference proteome</keyword>
<keyword evidence="5" id="KW-0808">Transferase</keyword>
<accession>A0AAQ3K9P6</accession>
<dbReference type="PANTHER" id="PTHR31268:SF10">
    <property type="entry name" value="GALACTINOL--SUCROSE GALACTOSYLTRANSFERASE"/>
    <property type="match status" value="1"/>
</dbReference>
<dbReference type="PANTHER" id="PTHR31268">
    <property type="match status" value="1"/>
</dbReference>
<gene>
    <name evidence="5" type="ORF">Cni_G11166</name>
</gene>
<dbReference type="EMBL" id="CP136892">
    <property type="protein sequence ID" value="WOL02447.1"/>
    <property type="molecule type" value="Genomic_DNA"/>
</dbReference>
<dbReference type="SUPFAM" id="SSF51445">
    <property type="entry name" value="(Trans)glycosidases"/>
    <property type="match status" value="1"/>
</dbReference>
<comment type="catalytic activity">
    <reaction evidence="4">
        <text>alpha-D-galactosyl-(1-&gt;3)-1D-myo-inositol + sucrose = raffinose + myo-inositol</text>
        <dbReference type="Rhea" id="RHEA:20161"/>
        <dbReference type="ChEBI" id="CHEBI:16634"/>
        <dbReference type="ChEBI" id="CHEBI:17268"/>
        <dbReference type="ChEBI" id="CHEBI:17505"/>
        <dbReference type="ChEBI" id="CHEBI:17992"/>
        <dbReference type="EC" id="2.4.1.82"/>
    </reaction>
</comment>
<proteinExistence type="inferred from homology"/>
<reference evidence="5 6" key="1">
    <citation type="submission" date="2023-10" db="EMBL/GenBank/DDBJ databases">
        <title>Chromosome-scale genome assembly provides insights into flower coloration mechanisms of Canna indica.</title>
        <authorList>
            <person name="Li C."/>
        </authorList>
    </citation>
    <scope>NUCLEOTIDE SEQUENCE [LARGE SCALE GENOMIC DNA]</scope>
    <source>
        <tissue evidence="5">Flower</tissue>
    </source>
</reference>
<keyword evidence="3" id="KW-0119">Carbohydrate metabolism</keyword>
<evidence type="ECO:0000256" key="2">
    <source>
        <dbReference type="ARBA" id="ARBA00012708"/>
    </source>
</evidence>
<evidence type="ECO:0000256" key="3">
    <source>
        <dbReference type="ARBA" id="ARBA00023277"/>
    </source>
</evidence>
<organism evidence="5 6">
    <name type="scientific">Canna indica</name>
    <name type="common">Indian-shot</name>
    <dbReference type="NCBI Taxonomy" id="4628"/>
    <lineage>
        <taxon>Eukaryota</taxon>
        <taxon>Viridiplantae</taxon>
        <taxon>Streptophyta</taxon>
        <taxon>Embryophyta</taxon>
        <taxon>Tracheophyta</taxon>
        <taxon>Spermatophyta</taxon>
        <taxon>Magnoliopsida</taxon>
        <taxon>Liliopsida</taxon>
        <taxon>Zingiberales</taxon>
        <taxon>Cannaceae</taxon>
        <taxon>Canna</taxon>
    </lineage>
</organism>
<dbReference type="InterPro" id="IPR017853">
    <property type="entry name" value="GH"/>
</dbReference>
<dbReference type="EC" id="2.4.1.82" evidence="2"/>
<evidence type="ECO:0000256" key="4">
    <source>
        <dbReference type="ARBA" id="ARBA00049426"/>
    </source>
</evidence>
<dbReference type="GO" id="GO:0047274">
    <property type="term" value="F:galactinol-sucrose galactosyltransferase activity"/>
    <property type="evidence" value="ECO:0007669"/>
    <property type="project" value="UniProtKB-EC"/>
</dbReference>